<comment type="caution">
    <text evidence="1">The sequence shown here is derived from an EMBL/GenBank/DDBJ whole genome shotgun (WGS) entry which is preliminary data.</text>
</comment>
<evidence type="ECO:0000313" key="1">
    <source>
        <dbReference type="EMBL" id="MFD2027543.1"/>
    </source>
</evidence>
<organism evidence="1 2">
    <name type="scientific">Promicromonospora aerolata</name>
    <dbReference type="NCBI Taxonomy" id="195749"/>
    <lineage>
        <taxon>Bacteria</taxon>
        <taxon>Bacillati</taxon>
        <taxon>Actinomycetota</taxon>
        <taxon>Actinomycetes</taxon>
        <taxon>Micrococcales</taxon>
        <taxon>Promicromonosporaceae</taxon>
        <taxon>Promicromonospora</taxon>
    </lineage>
</organism>
<name>A0ABW4VC00_9MICO</name>
<reference evidence="2" key="1">
    <citation type="journal article" date="2019" name="Int. J. Syst. Evol. Microbiol.">
        <title>The Global Catalogue of Microorganisms (GCM) 10K type strain sequencing project: providing services to taxonomists for standard genome sequencing and annotation.</title>
        <authorList>
            <consortium name="The Broad Institute Genomics Platform"/>
            <consortium name="The Broad Institute Genome Sequencing Center for Infectious Disease"/>
            <person name="Wu L."/>
            <person name="Ma J."/>
        </authorList>
    </citation>
    <scope>NUCLEOTIDE SEQUENCE [LARGE SCALE GENOMIC DNA]</scope>
    <source>
        <strain evidence="2">CCM 7043</strain>
    </source>
</reference>
<evidence type="ECO:0000313" key="2">
    <source>
        <dbReference type="Proteomes" id="UP001597338"/>
    </source>
</evidence>
<sequence length="125" mass="13055">MADVTAGPCAADPGAGGCPTPGAHLAELVEVTALIAHVFDIHTLDVRAGVDHLDLEDDVVGVLTVDVVAARVRDAARLAGMLHLAEHRGDHDGTGSAVWRCWTGWVPVAERGLAVSLRLTAPVRR</sequence>
<gene>
    <name evidence="1" type="ORF">ACFSL2_18685</name>
</gene>
<accession>A0ABW4VC00</accession>
<dbReference type="RefSeq" id="WP_377199281.1">
    <property type="nucleotide sequence ID" value="NZ_JBHUHF010000001.1"/>
</dbReference>
<keyword evidence="2" id="KW-1185">Reference proteome</keyword>
<dbReference type="Proteomes" id="UP001597338">
    <property type="component" value="Unassembled WGS sequence"/>
</dbReference>
<protein>
    <submittedName>
        <fullName evidence="1">Uncharacterized protein</fullName>
    </submittedName>
</protein>
<proteinExistence type="predicted"/>
<dbReference type="EMBL" id="JBHUHF010000001">
    <property type="protein sequence ID" value="MFD2027543.1"/>
    <property type="molecule type" value="Genomic_DNA"/>
</dbReference>